<dbReference type="InterPro" id="IPR014284">
    <property type="entry name" value="RNA_pol_sigma-70_dom"/>
</dbReference>
<dbReference type="EMBL" id="JACPSX010000105">
    <property type="protein sequence ID" value="MBI3014587.1"/>
    <property type="molecule type" value="Genomic_DNA"/>
</dbReference>
<keyword evidence="3 6" id="KW-0731">Sigma factor</keyword>
<dbReference type="GO" id="GO:0016987">
    <property type="term" value="F:sigma factor activity"/>
    <property type="evidence" value="ECO:0007669"/>
    <property type="project" value="UniProtKB-KW"/>
</dbReference>
<comment type="caution">
    <text evidence="9">The sequence shown here is derived from an EMBL/GenBank/DDBJ whole genome shotgun (WGS) entry which is preliminary data.</text>
</comment>
<accession>A0A932M064</accession>
<protein>
    <recommendedName>
        <fullName evidence="6">RNA polymerase sigma factor</fullName>
    </recommendedName>
</protein>
<dbReference type="InterPro" id="IPR013325">
    <property type="entry name" value="RNA_pol_sigma_r2"/>
</dbReference>
<dbReference type="SUPFAM" id="SSF88946">
    <property type="entry name" value="Sigma2 domain of RNA polymerase sigma factors"/>
    <property type="match status" value="1"/>
</dbReference>
<dbReference type="SUPFAM" id="SSF88659">
    <property type="entry name" value="Sigma3 and sigma4 domains of RNA polymerase sigma factors"/>
    <property type="match status" value="1"/>
</dbReference>
<name>A0A932M064_UNCTE</name>
<dbReference type="InterPro" id="IPR000838">
    <property type="entry name" value="RNA_pol_sigma70_ECF_CS"/>
</dbReference>
<evidence type="ECO:0000313" key="10">
    <source>
        <dbReference type="Proteomes" id="UP000741360"/>
    </source>
</evidence>
<dbReference type="GO" id="GO:0006352">
    <property type="term" value="P:DNA-templated transcription initiation"/>
    <property type="evidence" value="ECO:0007669"/>
    <property type="project" value="InterPro"/>
</dbReference>
<evidence type="ECO:0000313" key="9">
    <source>
        <dbReference type="EMBL" id="MBI3014587.1"/>
    </source>
</evidence>
<dbReference type="PANTHER" id="PTHR43133:SF8">
    <property type="entry name" value="RNA POLYMERASE SIGMA FACTOR HI_1459-RELATED"/>
    <property type="match status" value="1"/>
</dbReference>
<dbReference type="PROSITE" id="PS01063">
    <property type="entry name" value="SIGMA70_ECF"/>
    <property type="match status" value="1"/>
</dbReference>
<evidence type="ECO:0000259" key="8">
    <source>
        <dbReference type="Pfam" id="PF08281"/>
    </source>
</evidence>
<dbReference type="InterPro" id="IPR013324">
    <property type="entry name" value="RNA_pol_sigma_r3/r4-like"/>
</dbReference>
<proteinExistence type="inferred from homology"/>
<dbReference type="InterPro" id="IPR039425">
    <property type="entry name" value="RNA_pol_sigma-70-like"/>
</dbReference>
<dbReference type="InterPro" id="IPR013249">
    <property type="entry name" value="RNA_pol_sigma70_r4_t2"/>
</dbReference>
<feature type="domain" description="RNA polymerase sigma factor 70 region 4 type 2" evidence="8">
    <location>
        <begin position="123"/>
        <end position="175"/>
    </location>
</feature>
<dbReference type="Proteomes" id="UP000741360">
    <property type="component" value="Unassembled WGS sequence"/>
</dbReference>
<evidence type="ECO:0000256" key="6">
    <source>
        <dbReference type="RuleBase" id="RU000716"/>
    </source>
</evidence>
<comment type="similarity">
    <text evidence="1 6">Belongs to the sigma-70 factor family. ECF subfamily.</text>
</comment>
<dbReference type="Gene3D" id="1.10.10.10">
    <property type="entry name" value="Winged helix-like DNA-binding domain superfamily/Winged helix DNA-binding domain"/>
    <property type="match status" value="1"/>
</dbReference>
<evidence type="ECO:0000256" key="1">
    <source>
        <dbReference type="ARBA" id="ARBA00010641"/>
    </source>
</evidence>
<dbReference type="NCBIfam" id="TIGR02937">
    <property type="entry name" value="sigma70-ECF"/>
    <property type="match status" value="1"/>
</dbReference>
<evidence type="ECO:0000256" key="3">
    <source>
        <dbReference type="ARBA" id="ARBA00023082"/>
    </source>
</evidence>
<dbReference type="PANTHER" id="PTHR43133">
    <property type="entry name" value="RNA POLYMERASE ECF-TYPE SIGMA FACTO"/>
    <property type="match status" value="1"/>
</dbReference>
<dbReference type="GO" id="GO:0003677">
    <property type="term" value="F:DNA binding"/>
    <property type="evidence" value="ECO:0007669"/>
    <property type="project" value="UniProtKB-KW"/>
</dbReference>
<dbReference type="InterPro" id="IPR036388">
    <property type="entry name" value="WH-like_DNA-bd_sf"/>
</dbReference>
<feature type="domain" description="RNA polymerase sigma-70 region 2" evidence="7">
    <location>
        <begin position="25"/>
        <end position="91"/>
    </location>
</feature>
<evidence type="ECO:0000256" key="4">
    <source>
        <dbReference type="ARBA" id="ARBA00023125"/>
    </source>
</evidence>
<keyword evidence="2 6" id="KW-0805">Transcription regulation</keyword>
<reference evidence="9" key="1">
    <citation type="submission" date="2020-07" db="EMBL/GenBank/DDBJ databases">
        <title>Huge and variable diversity of episymbiotic CPR bacteria and DPANN archaea in groundwater ecosystems.</title>
        <authorList>
            <person name="He C.Y."/>
            <person name="Keren R."/>
            <person name="Whittaker M."/>
            <person name="Farag I.F."/>
            <person name="Doudna J."/>
            <person name="Cate J.H.D."/>
            <person name="Banfield J.F."/>
        </authorList>
    </citation>
    <scope>NUCLEOTIDE SEQUENCE</scope>
    <source>
        <strain evidence="9">NC_groundwater_717_Ag_S-0.2um_59_8</strain>
    </source>
</reference>
<evidence type="ECO:0000256" key="2">
    <source>
        <dbReference type="ARBA" id="ARBA00023015"/>
    </source>
</evidence>
<keyword evidence="5 6" id="KW-0804">Transcription</keyword>
<sequence>MSPETPDEQLMEEIRDGNARAFQILYERHHKAVFNFLLRHIGNQAIAEELLQETFLRVYLARDRYRPTATLRTWLFTIARNLSLDILRQKRPDREHQVPELLEGLADPAPTAVQKIEGEELAQRLTQAIACLPSSQREVLLLSRFGGLTHEEIAAVTETSPGAVRVNLHRALGHLKAILGSL</sequence>
<evidence type="ECO:0000256" key="5">
    <source>
        <dbReference type="ARBA" id="ARBA00023163"/>
    </source>
</evidence>
<organism evidence="9 10">
    <name type="scientific">Tectimicrobiota bacterium</name>
    <dbReference type="NCBI Taxonomy" id="2528274"/>
    <lineage>
        <taxon>Bacteria</taxon>
        <taxon>Pseudomonadati</taxon>
        <taxon>Nitrospinota/Tectimicrobiota group</taxon>
        <taxon>Candidatus Tectimicrobiota</taxon>
    </lineage>
</organism>
<dbReference type="AlphaFoldDB" id="A0A932M064"/>
<dbReference type="Pfam" id="PF04542">
    <property type="entry name" value="Sigma70_r2"/>
    <property type="match status" value="1"/>
</dbReference>
<dbReference type="CDD" id="cd06171">
    <property type="entry name" value="Sigma70_r4"/>
    <property type="match status" value="1"/>
</dbReference>
<keyword evidence="4 6" id="KW-0238">DNA-binding</keyword>
<dbReference type="InterPro" id="IPR007627">
    <property type="entry name" value="RNA_pol_sigma70_r2"/>
</dbReference>
<gene>
    <name evidence="9" type="ORF">HYY65_05920</name>
</gene>
<dbReference type="Pfam" id="PF08281">
    <property type="entry name" value="Sigma70_r4_2"/>
    <property type="match status" value="1"/>
</dbReference>
<evidence type="ECO:0000259" key="7">
    <source>
        <dbReference type="Pfam" id="PF04542"/>
    </source>
</evidence>
<dbReference type="Gene3D" id="1.10.1740.10">
    <property type="match status" value="1"/>
</dbReference>